<feature type="domain" description="HTH tetR-type" evidence="3">
    <location>
        <begin position="15"/>
        <end position="75"/>
    </location>
</feature>
<sequence>MTMPDTSQKIKRDPERTRQRILAAATEEFAERGLSGARVDSIARRADINERMLYYYYGNKDQLYTAVLEDVYLAFNRAEHALNLDALAPLAAVSALAHFIWDYYAAHPELIRLINNENLHEARHMHESPQIRALVSPIVDMLASILKRGEASGEIRSDVDPVHLYVTISALGYYLMSNRHTLATVMGRDLMAPDARSAYTAFNTQVLLDYLRVK</sequence>
<proteinExistence type="predicted"/>
<dbReference type="InterPro" id="IPR001647">
    <property type="entry name" value="HTH_TetR"/>
</dbReference>
<reference evidence="4 5" key="1">
    <citation type="submission" date="2019-08" db="EMBL/GenBank/DDBJ databases">
        <authorList>
            <person name="Peeters C."/>
        </authorList>
    </citation>
    <scope>NUCLEOTIDE SEQUENCE [LARGE SCALE GENOMIC DNA]</scope>
    <source>
        <strain evidence="4 5">LMG 30175</strain>
    </source>
</reference>
<evidence type="ECO:0000256" key="2">
    <source>
        <dbReference type="PROSITE-ProRule" id="PRU00335"/>
    </source>
</evidence>
<dbReference type="AlphaFoldDB" id="A0A5E4VQI9"/>
<dbReference type="Pfam" id="PF17938">
    <property type="entry name" value="TetR_C_29"/>
    <property type="match status" value="1"/>
</dbReference>
<dbReference type="PANTHER" id="PTHR30328">
    <property type="entry name" value="TRANSCRIPTIONAL REPRESSOR"/>
    <property type="match status" value="1"/>
</dbReference>
<accession>A0A5E4VQI9</accession>
<evidence type="ECO:0000313" key="5">
    <source>
        <dbReference type="Proteomes" id="UP000414233"/>
    </source>
</evidence>
<keyword evidence="1 2" id="KW-0238">DNA-binding</keyword>
<dbReference type="Pfam" id="PF00440">
    <property type="entry name" value="TetR_N"/>
    <property type="match status" value="1"/>
</dbReference>
<evidence type="ECO:0000313" key="4">
    <source>
        <dbReference type="EMBL" id="VVE13789.1"/>
    </source>
</evidence>
<dbReference type="GO" id="GO:0003677">
    <property type="term" value="F:DNA binding"/>
    <property type="evidence" value="ECO:0007669"/>
    <property type="project" value="UniProtKB-UniRule"/>
</dbReference>
<evidence type="ECO:0000256" key="1">
    <source>
        <dbReference type="ARBA" id="ARBA00023125"/>
    </source>
</evidence>
<dbReference type="EMBL" id="CABPRZ010000010">
    <property type="protein sequence ID" value="VVE13789.1"/>
    <property type="molecule type" value="Genomic_DNA"/>
</dbReference>
<dbReference type="InterPro" id="IPR050109">
    <property type="entry name" value="HTH-type_TetR-like_transc_reg"/>
</dbReference>
<organism evidence="4 5">
    <name type="scientific">Pandoraea terrae</name>
    <dbReference type="NCBI Taxonomy" id="1537710"/>
    <lineage>
        <taxon>Bacteria</taxon>
        <taxon>Pseudomonadati</taxon>
        <taxon>Pseudomonadota</taxon>
        <taxon>Betaproteobacteria</taxon>
        <taxon>Burkholderiales</taxon>
        <taxon>Burkholderiaceae</taxon>
        <taxon>Pandoraea</taxon>
    </lineage>
</organism>
<dbReference type="SUPFAM" id="SSF46689">
    <property type="entry name" value="Homeodomain-like"/>
    <property type="match status" value="1"/>
</dbReference>
<gene>
    <name evidence="4" type="ORF">PTE30175_02692</name>
</gene>
<dbReference type="PANTHER" id="PTHR30328:SF54">
    <property type="entry name" value="HTH-TYPE TRANSCRIPTIONAL REPRESSOR SCO4008"/>
    <property type="match status" value="1"/>
</dbReference>
<name>A0A5E4VQI9_9BURK</name>
<dbReference type="PROSITE" id="PS50977">
    <property type="entry name" value="HTH_TETR_2"/>
    <property type="match status" value="1"/>
</dbReference>
<dbReference type="SUPFAM" id="SSF48498">
    <property type="entry name" value="Tetracyclin repressor-like, C-terminal domain"/>
    <property type="match status" value="1"/>
</dbReference>
<keyword evidence="5" id="KW-1185">Reference proteome</keyword>
<dbReference type="InterPro" id="IPR041474">
    <property type="entry name" value="NicS_C"/>
</dbReference>
<dbReference type="PRINTS" id="PR00455">
    <property type="entry name" value="HTHTETR"/>
</dbReference>
<dbReference type="RefSeq" id="WP_150697549.1">
    <property type="nucleotide sequence ID" value="NZ_CABPRZ010000010.1"/>
</dbReference>
<feature type="DNA-binding region" description="H-T-H motif" evidence="2">
    <location>
        <begin position="38"/>
        <end position="57"/>
    </location>
</feature>
<dbReference type="OrthoDB" id="2356263at2"/>
<dbReference type="InterPro" id="IPR009057">
    <property type="entry name" value="Homeodomain-like_sf"/>
</dbReference>
<dbReference type="Gene3D" id="1.10.357.10">
    <property type="entry name" value="Tetracycline Repressor, domain 2"/>
    <property type="match status" value="1"/>
</dbReference>
<protein>
    <submittedName>
        <fullName evidence="4">TetR family transcriptional regulator</fullName>
    </submittedName>
</protein>
<dbReference type="InterPro" id="IPR036271">
    <property type="entry name" value="Tet_transcr_reg_TetR-rel_C_sf"/>
</dbReference>
<evidence type="ECO:0000259" key="3">
    <source>
        <dbReference type="PROSITE" id="PS50977"/>
    </source>
</evidence>
<dbReference type="Proteomes" id="UP000414233">
    <property type="component" value="Unassembled WGS sequence"/>
</dbReference>